<dbReference type="AlphaFoldDB" id="A0A1W0W945"/>
<evidence type="ECO:0000313" key="1">
    <source>
        <dbReference type="EMBL" id="OQV11726.1"/>
    </source>
</evidence>
<keyword evidence="2" id="KW-1185">Reference proteome</keyword>
<comment type="caution">
    <text evidence="1">The sequence shown here is derived from an EMBL/GenBank/DDBJ whole genome shotgun (WGS) entry which is preliminary data.</text>
</comment>
<gene>
    <name evidence="1" type="ORF">BV898_13996</name>
</gene>
<reference evidence="2" key="1">
    <citation type="submission" date="2017-01" db="EMBL/GenBank/DDBJ databases">
        <title>Comparative genomics of anhydrobiosis in the tardigrade Hypsibius dujardini.</title>
        <authorList>
            <person name="Yoshida Y."/>
            <person name="Koutsovoulos G."/>
            <person name="Laetsch D."/>
            <person name="Stevens L."/>
            <person name="Kumar S."/>
            <person name="Horikawa D."/>
            <person name="Ishino K."/>
            <person name="Komine S."/>
            <person name="Tomita M."/>
            <person name="Blaxter M."/>
            <person name="Arakawa K."/>
        </authorList>
    </citation>
    <scope>NUCLEOTIDE SEQUENCE [LARGE SCALE GENOMIC DNA]</scope>
    <source>
        <strain evidence="2">Z151</strain>
    </source>
</reference>
<dbReference type="Proteomes" id="UP000192578">
    <property type="component" value="Unassembled WGS sequence"/>
</dbReference>
<name>A0A1W0W945_HYPEX</name>
<dbReference type="EMBL" id="MTYJ01000163">
    <property type="protein sequence ID" value="OQV11726.1"/>
    <property type="molecule type" value="Genomic_DNA"/>
</dbReference>
<accession>A0A1W0W945</accession>
<evidence type="ECO:0000313" key="2">
    <source>
        <dbReference type="Proteomes" id="UP000192578"/>
    </source>
</evidence>
<sequence length="131" mass="14288">MPALIIPKIPQYNPPTIGSGMVAMRAPNLDRIPIASIVTAAQYKIRRDPTYEVRTVEHETKLVRADSLYPTFVIPKAAIFSAMKDAGYSRCSGQPSGGAHHSPAYEVVPEPVPHIPAKMQPIPSMAMPRLT</sequence>
<protein>
    <submittedName>
        <fullName evidence="1">Uncharacterized protein</fullName>
    </submittedName>
</protein>
<proteinExistence type="predicted"/>
<organism evidence="1 2">
    <name type="scientific">Hypsibius exemplaris</name>
    <name type="common">Freshwater tardigrade</name>
    <dbReference type="NCBI Taxonomy" id="2072580"/>
    <lineage>
        <taxon>Eukaryota</taxon>
        <taxon>Metazoa</taxon>
        <taxon>Ecdysozoa</taxon>
        <taxon>Tardigrada</taxon>
        <taxon>Eutardigrada</taxon>
        <taxon>Parachela</taxon>
        <taxon>Hypsibioidea</taxon>
        <taxon>Hypsibiidae</taxon>
        <taxon>Hypsibius</taxon>
    </lineage>
</organism>